<dbReference type="EMBL" id="JARJCW010000040">
    <property type="protein sequence ID" value="KAJ7206270.1"/>
    <property type="molecule type" value="Genomic_DNA"/>
</dbReference>
<accession>A0AAD6V9C7</accession>
<name>A0AAD6V9C7_9AGAR</name>
<dbReference type="AlphaFoldDB" id="A0AAD6V9C7"/>
<evidence type="ECO:0000256" key="1">
    <source>
        <dbReference type="SAM" id="MobiDB-lite"/>
    </source>
</evidence>
<feature type="region of interest" description="Disordered" evidence="1">
    <location>
        <begin position="273"/>
        <end position="297"/>
    </location>
</feature>
<organism evidence="2 3">
    <name type="scientific">Mycena pura</name>
    <dbReference type="NCBI Taxonomy" id="153505"/>
    <lineage>
        <taxon>Eukaryota</taxon>
        <taxon>Fungi</taxon>
        <taxon>Dikarya</taxon>
        <taxon>Basidiomycota</taxon>
        <taxon>Agaricomycotina</taxon>
        <taxon>Agaricomycetes</taxon>
        <taxon>Agaricomycetidae</taxon>
        <taxon>Agaricales</taxon>
        <taxon>Marasmiineae</taxon>
        <taxon>Mycenaceae</taxon>
        <taxon>Mycena</taxon>
    </lineage>
</organism>
<evidence type="ECO:0000313" key="3">
    <source>
        <dbReference type="Proteomes" id="UP001219525"/>
    </source>
</evidence>
<comment type="caution">
    <text evidence="2">The sequence shown here is derived from an EMBL/GenBank/DDBJ whole genome shotgun (WGS) entry which is preliminary data.</text>
</comment>
<feature type="compositionally biased region" description="Basic residues" evidence="1">
    <location>
        <begin position="16"/>
        <end position="33"/>
    </location>
</feature>
<evidence type="ECO:0000313" key="2">
    <source>
        <dbReference type="EMBL" id="KAJ7206270.1"/>
    </source>
</evidence>
<reference evidence="2" key="1">
    <citation type="submission" date="2023-03" db="EMBL/GenBank/DDBJ databases">
        <title>Massive genome expansion in bonnet fungi (Mycena s.s.) driven by repeated elements and novel gene families across ecological guilds.</title>
        <authorList>
            <consortium name="Lawrence Berkeley National Laboratory"/>
            <person name="Harder C.B."/>
            <person name="Miyauchi S."/>
            <person name="Viragh M."/>
            <person name="Kuo A."/>
            <person name="Thoen E."/>
            <person name="Andreopoulos B."/>
            <person name="Lu D."/>
            <person name="Skrede I."/>
            <person name="Drula E."/>
            <person name="Henrissat B."/>
            <person name="Morin E."/>
            <person name="Kohler A."/>
            <person name="Barry K."/>
            <person name="LaButti K."/>
            <person name="Morin E."/>
            <person name="Salamov A."/>
            <person name="Lipzen A."/>
            <person name="Mereny Z."/>
            <person name="Hegedus B."/>
            <person name="Baldrian P."/>
            <person name="Stursova M."/>
            <person name="Weitz H."/>
            <person name="Taylor A."/>
            <person name="Grigoriev I.V."/>
            <person name="Nagy L.G."/>
            <person name="Martin F."/>
            <person name="Kauserud H."/>
        </authorList>
    </citation>
    <scope>NUCLEOTIDE SEQUENCE</scope>
    <source>
        <strain evidence="2">9144</strain>
    </source>
</reference>
<gene>
    <name evidence="2" type="ORF">GGX14DRAFT_397081</name>
</gene>
<keyword evidence="3" id="KW-1185">Reference proteome</keyword>
<protein>
    <submittedName>
        <fullName evidence="2">Uncharacterized protein</fullName>
    </submittedName>
</protein>
<feature type="region of interest" description="Disordered" evidence="1">
    <location>
        <begin position="1"/>
        <end position="78"/>
    </location>
</feature>
<feature type="region of interest" description="Disordered" evidence="1">
    <location>
        <begin position="113"/>
        <end position="206"/>
    </location>
</feature>
<feature type="compositionally biased region" description="Polar residues" evidence="1">
    <location>
        <begin position="36"/>
        <end position="47"/>
    </location>
</feature>
<sequence length="443" mass="46191">MAEDPAATASNSGHGGTRRGASRPRGSKNKPKKQPPGSSVPSGASTRLHSERGPPASIKPADKIISGPPLTSRLSPGARCGCSGPQTLQKATDIASVAHKAIYYCRQVASGKKNATGNGGQWEAASGDLQPAGSRKHAEASGVRRTAGCGQRELQVRVAGSGQQAENGQGGPGRRRQRGPGVARGTSRKAGSRRATAAGSGKGGRMRRIERCVCGQRTADGEVWVLHVAYAGGRQRPLRGVAGCGQRAAGLLVTRGPAQRVQRAASRGMWDLLDDDGDGRQQAMGGGQDDTGGGQPATRRIQMDEHRVGFEASLAWMAETDASCSGLHGGLVRATEVRNGTATYRTGSERLESTGTLCSARARLEGDEIQGLGHVDRLGSSFSEADQCFLNFIGWGSCLFGQSSPFDIVLISGISLPAEYLDFISLGISGVRQRPNWPSESSG</sequence>
<proteinExistence type="predicted"/>
<feature type="compositionally biased region" description="Gly residues" evidence="1">
    <location>
        <begin position="284"/>
        <end position="295"/>
    </location>
</feature>
<dbReference type="Proteomes" id="UP001219525">
    <property type="component" value="Unassembled WGS sequence"/>
</dbReference>